<name>A0AAU8A761_9FIRM</name>
<dbReference type="InterPro" id="IPR002052">
    <property type="entry name" value="DNA_methylase_N6_adenine_CS"/>
</dbReference>
<dbReference type="EC" id="2.1.1.297" evidence="1"/>
<protein>
    <recommendedName>
        <fullName evidence="1">peptide chain release factor N(5)-glutamine methyltransferase</fullName>
        <ecNumber evidence="1">2.1.1.297</ecNumber>
    </recommendedName>
</protein>
<evidence type="ECO:0000256" key="4">
    <source>
        <dbReference type="ARBA" id="ARBA00022691"/>
    </source>
</evidence>
<dbReference type="Pfam" id="PF17827">
    <property type="entry name" value="PrmC_N"/>
    <property type="match status" value="1"/>
</dbReference>
<dbReference type="SUPFAM" id="SSF53335">
    <property type="entry name" value="S-adenosyl-L-methionine-dependent methyltransferases"/>
    <property type="match status" value="1"/>
</dbReference>
<dbReference type="PROSITE" id="PS00092">
    <property type="entry name" value="N6_MTASE"/>
    <property type="match status" value="1"/>
</dbReference>
<dbReference type="InterPro" id="IPR019874">
    <property type="entry name" value="RF_methyltr_PrmC"/>
</dbReference>
<accession>A0AAU8A761</accession>
<reference evidence="8" key="1">
    <citation type="submission" date="2023-02" db="EMBL/GenBank/DDBJ databases">
        <title>Gut commensal Christensenella minuta modulates host metabolism via a new class of secondary bile acids.</title>
        <authorList>
            <person name="Liu C."/>
        </authorList>
    </citation>
    <scope>NUCLEOTIDE SEQUENCE</scope>
    <source>
        <strain evidence="8">CA70</strain>
    </source>
</reference>
<dbReference type="InterPro" id="IPR007848">
    <property type="entry name" value="Small_mtfrase_dom"/>
</dbReference>
<sequence>MSNWAEVFKQTVRTLAGMGFPEAEAEAKVITAHVYGGDFSSLCLRFFDECDRKQEVERITEDRLSGKPLAYVLREKYFYGRRFCVDERVLIPRYDTESVVEHALVLARENGYKTALDLCCGSGVIGATLGAEGAFRTLCFADISGGALTVARENVRRLLPEQPARFVQSDLLENIDGPFDMLVCNPPYISAEDYAALEPQVKEYEPREALFADHGGYAFYERLARETPRVLSGNGALVLEIGDGQADRVCSLLNENGFVKIRWGCDLGGRPRWVSGLKGE</sequence>
<keyword evidence="2 8" id="KW-0489">Methyltransferase</keyword>
<evidence type="ECO:0000256" key="3">
    <source>
        <dbReference type="ARBA" id="ARBA00022679"/>
    </source>
</evidence>
<dbReference type="InterPro" id="IPR029063">
    <property type="entry name" value="SAM-dependent_MTases_sf"/>
</dbReference>
<dbReference type="InterPro" id="IPR040758">
    <property type="entry name" value="PrmC_N"/>
</dbReference>
<dbReference type="GO" id="GO:0102559">
    <property type="term" value="F:peptide chain release factor N(5)-glutamine methyltransferase activity"/>
    <property type="evidence" value="ECO:0007669"/>
    <property type="project" value="UniProtKB-EC"/>
</dbReference>
<dbReference type="Gene3D" id="3.40.50.150">
    <property type="entry name" value="Vaccinia Virus protein VP39"/>
    <property type="match status" value="1"/>
</dbReference>
<keyword evidence="4" id="KW-0949">S-adenosyl-L-methionine</keyword>
<dbReference type="InterPro" id="IPR050320">
    <property type="entry name" value="N5-glutamine_MTase"/>
</dbReference>
<dbReference type="EMBL" id="CP117826">
    <property type="protein sequence ID" value="XCC62005.1"/>
    <property type="molecule type" value="Genomic_DNA"/>
</dbReference>
<dbReference type="Pfam" id="PF05175">
    <property type="entry name" value="MTS"/>
    <property type="match status" value="1"/>
</dbReference>
<evidence type="ECO:0000313" key="8">
    <source>
        <dbReference type="EMBL" id="XCC62005.1"/>
    </source>
</evidence>
<dbReference type="GO" id="GO:0003676">
    <property type="term" value="F:nucleic acid binding"/>
    <property type="evidence" value="ECO:0007669"/>
    <property type="project" value="InterPro"/>
</dbReference>
<evidence type="ECO:0000259" key="7">
    <source>
        <dbReference type="Pfam" id="PF17827"/>
    </source>
</evidence>
<dbReference type="NCBIfam" id="TIGR03534">
    <property type="entry name" value="RF_mod_PrmC"/>
    <property type="match status" value="1"/>
</dbReference>
<dbReference type="GO" id="GO:0032259">
    <property type="term" value="P:methylation"/>
    <property type="evidence" value="ECO:0007669"/>
    <property type="project" value="UniProtKB-KW"/>
</dbReference>
<organism evidence="8">
    <name type="scientific">Christensenella massiliensis</name>
    <dbReference type="NCBI Taxonomy" id="1805714"/>
    <lineage>
        <taxon>Bacteria</taxon>
        <taxon>Bacillati</taxon>
        <taxon>Bacillota</taxon>
        <taxon>Clostridia</taxon>
        <taxon>Christensenellales</taxon>
        <taxon>Christensenellaceae</taxon>
        <taxon>Christensenella</taxon>
    </lineage>
</organism>
<gene>
    <name evidence="8" type="primary">prmC</name>
    <name evidence="8" type="ORF">PUP29_10805</name>
</gene>
<dbReference type="AlphaFoldDB" id="A0AAU8A761"/>
<feature type="domain" description="Methyltransferase small" evidence="6">
    <location>
        <begin position="112"/>
        <end position="192"/>
    </location>
</feature>
<keyword evidence="3 8" id="KW-0808">Transferase</keyword>
<dbReference type="Gene3D" id="1.10.8.10">
    <property type="entry name" value="DNA helicase RuvA subunit, C-terminal domain"/>
    <property type="match status" value="1"/>
</dbReference>
<evidence type="ECO:0000256" key="2">
    <source>
        <dbReference type="ARBA" id="ARBA00022603"/>
    </source>
</evidence>
<dbReference type="PANTHER" id="PTHR18895:SF74">
    <property type="entry name" value="MTRF1L RELEASE FACTOR GLUTAMINE METHYLTRANSFERASE"/>
    <property type="match status" value="1"/>
</dbReference>
<dbReference type="RefSeq" id="WP_353423318.1">
    <property type="nucleotide sequence ID" value="NZ_CP117826.1"/>
</dbReference>
<dbReference type="InterPro" id="IPR004556">
    <property type="entry name" value="HemK-like"/>
</dbReference>
<evidence type="ECO:0000256" key="1">
    <source>
        <dbReference type="ARBA" id="ARBA00012771"/>
    </source>
</evidence>
<dbReference type="CDD" id="cd02440">
    <property type="entry name" value="AdoMet_MTases"/>
    <property type="match status" value="1"/>
</dbReference>
<feature type="domain" description="Release factor glutamine methyltransferase N-terminal" evidence="7">
    <location>
        <begin position="6"/>
        <end position="73"/>
    </location>
</feature>
<dbReference type="PANTHER" id="PTHR18895">
    <property type="entry name" value="HEMK METHYLTRANSFERASE"/>
    <property type="match status" value="1"/>
</dbReference>
<dbReference type="NCBIfam" id="TIGR00536">
    <property type="entry name" value="hemK_fam"/>
    <property type="match status" value="1"/>
</dbReference>
<comment type="catalytic activity">
    <reaction evidence="5">
        <text>L-glutaminyl-[peptide chain release factor] + S-adenosyl-L-methionine = N(5)-methyl-L-glutaminyl-[peptide chain release factor] + S-adenosyl-L-homocysteine + H(+)</text>
        <dbReference type="Rhea" id="RHEA:42896"/>
        <dbReference type="Rhea" id="RHEA-COMP:10271"/>
        <dbReference type="Rhea" id="RHEA-COMP:10272"/>
        <dbReference type="ChEBI" id="CHEBI:15378"/>
        <dbReference type="ChEBI" id="CHEBI:30011"/>
        <dbReference type="ChEBI" id="CHEBI:57856"/>
        <dbReference type="ChEBI" id="CHEBI:59789"/>
        <dbReference type="ChEBI" id="CHEBI:61891"/>
        <dbReference type="EC" id="2.1.1.297"/>
    </reaction>
</comment>
<proteinExistence type="predicted"/>
<evidence type="ECO:0000256" key="5">
    <source>
        <dbReference type="ARBA" id="ARBA00048391"/>
    </source>
</evidence>
<evidence type="ECO:0000259" key="6">
    <source>
        <dbReference type="Pfam" id="PF05175"/>
    </source>
</evidence>